<dbReference type="WBParaSite" id="ES5_v2.g11349.t1">
    <property type="protein sequence ID" value="ES5_v2.g11349.t1"/>
    <property type="gene ID" value="ES5_v2.g11349"/>
</dbReference>
<evidence type="ECO:0000313" key="2">
    <source>
        <dbReference type="WBParaSite" id="ES5_v2.g11349.t1"/>
    </source>
</evidence>
<dbReference type="Proteomes" id="UP000887579">
    <property type="component" value="Unplaced"/>
</dbReference>
<organism evidence="1 2">
    <name type="scientific">Panagrolaimus sp. ES5</name>
    <dbReference type="NCBI Taxonomy" id="591445"/>
    <lineage>
        <taxon>Eukaryota</taxon>
        <taxon>Metazoa</taxon>
        <taxon>Ecdysozoa</taxon>
        <taxon>Nematoda</taxon>
        <taxon>Chromadorea</taxon>
        <taxon>Rhabditida</taxon>
        <taxon>Tylenchina</taxon>
        <taxon>Panagrolaimomorpha</taxon>
        <taxon>Panagrolaimoidea</taxon>
        <taxon>Panagrolaimidae</taxon>
        <taxon>Panagrolaimus</taxon>
    </lineage>
</organism>
<reference evidence="2" key="1">
    <citation type="submission" date="2022-11" db="UniProtKB">
        <authorList>
            <consortium name="WormBaseParasite"/>
        </authorList>
    </citation>
    <scope>IDENTIFICATION</scope>
</reference>
<proteinExistence type="predicted"/>
<name>A0AC34F314_9BILA</name>
<evidence type="ECO:0000313" key="1">
    <source>
        <dbReference type="Proteomes" id="UP000887579"/>
    </source>
</evidence>
<protein>
    <submittedName>
        <fullName evidence="2">Receptor protein serine/threonine kinase</fullName>
    </submittedName>
</protein>
<sequence length="463" mass="53400">MRPFPCQVSTYVNNRCCESNLCFPQEEYVAVQEKEYREEEEHKLQRERDLQSEKEHVQENFDNELLIYGFIAIGLAVLIFLAAFFALIRFCSYKKTNRSNNGFSALYIPEKDAEGGDQTNDGEIAFSVTSSRLPLAATDFSMYDNSMINQRTMIHQIQMGKLIGNGKFGKVYDGIYRGEKVAIKKFSANQCNSWKRETEVYQAAALKNPCILQWVGSDEQIIMQASEYWLITEYIELGNLYDYLSHNAVNDVIAIQLMRSLTNGISYLHTEIRSGYSYKPRIVHRDIKPTNVLVRNNLTCVIADFGLAIYCYYNDISHEAESQIKGTPRYCAPEKLQNTSSTKKFPSMLEQDVYSLSLVLWEICQRMGVIVDENEKLPPYKPCFFKEVSENPTIEEMLDILFKKKQRPGFSAEWLKNNQTLESCVEIIKESWHENGLVRPTALKIRNILDKIIIDNNLNVLLV</sequence>
<accession>A0AC34F314</accession>